<feature type="non-terminal residue" evidence="1">
    <location>
        <position position="101"/>
    </location>
</feature>
<dbReference type="InParanoid" id="A0A0C2ZAG0"/>
<reference evidence="1 2" key="1">
    <citation type="submission" date="2014-04" db="EMBL/GenBank/DDBJ databases">
        <authorList>
            <consortium name="DOE Joint Genome Institute"/>
            <person name="Kuo A."/>
            <person name="Kohler A."/>
            <person name="Nagy L.G."/>
            <person name="Floudas D."/>
            <person name="Copeland A."/>
            <person name="Barry K.W."/>
            <person name="Cichocki N."/>
            <person name="Veneault-Fourrey C."/>
            <person name="LaButti K."/>
            <person name="Lindquist E.A."/>
            <person name="Lipzen A."/>
            <person name="Lundell T."/>
            <person name="Morin E."/>
            <person name="Murat C."/>
            <person name="Sun H."/>
            <person name="Tunlid A."/>
            <person name="Henrissat B."/>
            <person name="Grigoriev I.V."/>
            <person name="Hibbett D.S."/>
            <person name="Martin F."/>
            <person name="Nordberg H.P."/>
            <person name="Cantor M.N."/>
            <person name="Hua S.X."/>
        </authorList>
    </citation>
    <scope>NUCLEOTIDE SEQUENCE [LARGE SCALE GENOMIC DNA]</scope>
    <source>
        <strain evidence="1 2">Foug A</strain>
    </source>
</reference>
<proteinExistence type="predicted"/>
<organism evidence="1 2">
    <name type="scientific">Scleroderma citrinum Foug A</name>
    <dbReference type="NCBI Taxonomy" id="1036808"/>
    <lineage>
        <taxon>Eukaryota</taxon>
        <taxon>Fungi</taxon>
        <taxon>Dikarya</taxon>
        <taxon>Basidiomycota</taxon>
        <taxon>Agaricomycotina</taxon>
        <taxon>Agaricomycetes</taxon>
        <taxon>Agaricomycetidae</taxon>
        <taxon>Boletales</taxon>
        <taxon>Sclerodermatineae</taxon>
        <taxon>Sclerodermataceae</taxon>
        <taxon>Scleroderma</taxon>
    </lineage>
</organism>
<name>A0A0C2ZAG0_9AGAM</name>
<dbReference type="Proteomes" id="UP000053989">
    <property type="component" value="Unassembled WGS sequence"/>
</dbReference>
<accession>A0A0C2ZAG0</accession>
<sequence length="101" mass="11841">MREDSVQETVDWYKKIQEEVALLEHLLRACHKCGVVMCTWWVKDVPVGPVRSKHTWLPQLVDEASQFFPNTMDVLSLIIVWETTPAGINNIREDMERMIEE</sequence>
<dbReference type="HOGENOM" id="CLU_141187_0_0_1"/>
<reference evidence="2" key="2">
    <citation type="submission" date="2015-01" db="EMBL/GenBank/DDBJ databases">
        <title>Evolutionary Origins and Diversification of the Mycorrhizal Mutualists.</title>
        <authorList>
            <consortium name="DOE Joint Genome Institute"/>
            <consortium name="Mycorrhizal Genomics Consortium"/>
            <person name="Kohler A."/>
            <person name="Kuo A."/>
            <person name="Nagy L.G."/>
            <person name="Floudas D."/>
            <person name="Copeland A."/>
            <person name="Barry K.W."/>
            <person name="Cichocki N."/>
            <person name="Veneault-Fourrey C."/>
            <person name="LaButti K."/>
            <person name="Lindquist E.A."/>
            <person name="Lipzen A."/>
            <person name="Lundell T."/>
            <person name="Morin E."/>
            <person name="Murat C."/>
            <person name="Riley R."/>
            <person name="Ohm R."/>
            <person name="Sun H."/>
            <person name="Tunlid A."/>
            <person name="Henrissat B."/>
            <person name="Grigoriev I.V."/>
            <person name="Hibbett D.S."/>
            <person name="Martin F."/>
        </authorList>
    </citation>
    <scope>NUCLEOTIDE SEQUENCE [LARGE SCALE GENOMIC DNA]</scope>
    <source>
        <strain evidence="2">Foug A</strain>
    </source>
</reference>
<protein>
    <submittedName>
        <fullName evidence="1">Uncharacterized protein</fullName>
    </submittedName>
</protein>
<keyword evidence="2" id="KW-1185">Reference proteome</keyword>
<evidence type="ECO:0000313" key="2">
    <source>
        <dbReference type="Proteomes" id="UP000053989"/>
    </source>
</evidence>
<dbReference type="EMBL" id="KN822747">
    <property type="protein sequence ID" value="KIM50077.1"/>
    <property type="molecule type" value="Genomic_DNA"/>
</dbReference>
<evidence type="ECO:0000313" key="1">
    <source>
        <dbReference type="EMBL" id="KIM50077.1"/>
    </source>
</evidence>
<gene>
    <name evidence="1" type="ORF">SCLCIDRAFT_12393</name>
</gene>
<dbReference type="AlphaFoldDB" id="A0A0C2ZAG0"/>